<protein>
    <recommendedName>
        <fullName evidence="2">DUF2612 domain-containing protein</fullName>
    </recommendedName>
</protein>
<name>A0A5I9BFN4_SALET</name>
<dbReference type="AlphaFoldDB" id="A0A5I9BFN4"/>
<gene>
    <name evidence="1" type="ORF">EXG21_22200</name>
</gene>
<evidence type="ECO:0008006" key="2">
    <source>
        <dbReference type="Google" id="ProtNLM"/>
    </source>
</evidence>
<dbReference type="EMBL" id="AAHXPP010000029">
    <property type="protein sequence ID" value="ECB4502445.1"/>
    <property type="molecule type" value="Genomic_DNA"/>
</dbReference>
<accession>A0A5I9BFN4</accession>
<evidence type="ECO:0000313" key="1">
    <source>
        <dbReference type="EMBL" id="ECB4502445.1"/>
    </source>
</evidence>
<comment type="caution">
    <text evidence="1">The sequence shown here is derived from an EMBL/GenBank/DDBJ whole genome shotgun (WGS) entry which is preliminary data.</text>
</comment>
<proteinExistence type="predicted"/>
<reference evidence="1" key="1">
    <citation type="submission" date="2019-02" db="EMBL/GenBank/DDBJ databases">
        <authorList>
            <consortium name="NARMS: The National Antimicrobial Resistance Monitoring System"/>
        </authorList>
    </citation>
    <scope>NUCLEOTIDE SEQUENCE</scope>
    <source>
        <strain evidence="1">FSIS11917530</strain>
    </source>
</reference>
<sequence length="94" mass="10832">MLTIQQLDEFKKDIEKELRIVKWAPTYTQIADMHRRIMAVINDNGTPNIRKIVNDVYGKPITVFVTDGLDMSTESTLLAKLRAQAQERQQGDKK</sequence>
<organism evidence="1">
    <name type="scientific">Salmonella enterica subsp. enterica serovar Eko</name>
    <dbReference type="NCBI Taxonomy" id="2564391"/>
    <lineage>
        <taxon>Bacteria</taxon>
        <taxon>Pseudomonadati</taxon>
        <taxon>Pseudomonadota</taxon>
        <taxon>Gammaproteobacteria</taxon>
        <taxon>Enterobacterales</taxon>
        <taxon>Enterobacteriaceae</taxon>
        <taxon>Salmonella</taxon>
    </lineage>
</organism>